<protein>
    <recommendedName>
        <fullName evidence="1">Gins51 C-terminal domain-containing protein</fullName>
    </recommendedName>
</protein>
<evidence type="ECO:0000313" key="3">
    <source>
        <dbReference type="Proteomes" id="UP000226592"/>
    </source>
</evidence>
<comment type="caution">
    <text evidence="2">The sequence shown here is derived from an EMBL/GenBank/DDBJ whole genome shotgun (WGS) entry which is preliminary data.</text>
</comment>
<organism evidence="2 3">
    <name type="scientific">Candidatus Iainarchaeum sp</name>
    <dbReference type="NCBI Taxonomy" id="3101447"/>
    <lineage>
        <taxon>Archaea</taxon>
        <taxon>Candidatus Iainarchaeota</taxon>
        <taxon>Candidatus Iainarchaeia</taxon>
        <taxon>Candidatus Iainarchaeales</taxon>
        <taxon>Candidatus Iainarchaeaceae</taxon>
        <taxon>Candidatus Iainarchaeum</taxon>
    </lineage>
</organism>
<dbReference type="Gene3D" id="3.40.5.50">
    <property type="match status" value="1"/>
</dbReference>
<dbReference type="EMBL" id="NZBU01000009">
    <property type="protein sequence ID" value="MAG22194.1"/>
    <property type="molecule type" value="Genomic_DNA"/>
</dbReference>
<feature type="domain" description="Gins51 C-terminal" evidence="1">
    <location>
        <begin position="135"/>
        <end position="178"/>
    </location>
</feature>
<dbReference type="CDD" id="cd11714">
    <property type="entry name" value="GINS_A_archaea"/>
    <property type="match status" value="1"/>
</dbReference>
<dbReference type="Proteomes" id="UP000226592">
    <property type="component" value="Unassembled WGS sequence"/>
</dbReference>
<evidence type="ECO:0000313" key="2">
    <source>
        <dbReference type="EMBL" id="MAG22194.1"/>
    </source>
</evidence>
<dbReference type="AlphaFoldDB" id="A0A2D6M198"/>
<accession>A0A2D6M198</accession>
<sequence length="180" mass="20731">MELSYDELRRIYRLEKNTSKLVDVDEDFYEALLVFIEEQKNEYLAGLKNFSSAKVRNFTNLKKMVGEIFSLREKKLLSRALVASRNGEEDSGKIATQEKKTFKELLIVLNKHRSFLDSAFESESKKDKNEKRSLVILKDVPAFVGPDMIEYGPFSVDESVSLPTKVAELLLSRKLAEEQK</sequence>
<name>A0A2D6M198_9ARCH</name>
<evidence type="ECO:0000259" key="1">
    <source>
        <dbReference type="Pfam" id="PF22090"/>
    </source>
</evidence>
<dbReference type="InterPro" id="IPR054314">
    <property type="entry name" value="Gins51_C"/>
</dbReference>
<dbReference type="Pfam" id="PF22090">
    <property type="entry name" value="Gins51_C"/>
    <property type="match status" value="1"/>
</dbReference>
<dbReference type="CDD" id="cd21695">
    <property type="entry name" value="GINS_B_archaea_Gins51"/>
    <property type="match status" value="1"/>
</dbReference>
<proteinExistence type="predicted"/>
<gene>
    <name evidence="2" type="ORF">CL943_02730</name>
</gene>
<reference evidence="3" key="1">
    <citation type="submission" date="2017-09" db="EMBL/GenBank/DDBJ databases">
        <title>The Reconstruction of 2,631 Draft Metagenome-Assembled Genomes from the Global Oceans.</title>
        <authorList>
            <person name="Tully B.J."/>
            <person name="Graham E.D."/>
            <person name="Heidelberg J.F."/>
        </authorList>
    </citation>
    <scope>NUCLEOTIDE SEQUENCE [LARGE SCALE GENOMIC DNA]</scope>
</reference>